<dbReference type="EMBL" id="CP019288">
    <property type="protein sequence ID" value="QHI35682.1"/>
    <property type="molecule type" value="Genomic_DNA"/>
</dbReference>
<evidence type="ECO:0000259" key="2">
    <source>
        <dbReference type="Pfam" id="PF00364"/>
    </source>
</evidence>
<dbReference type="InterPro" id="IPR011053">
    <property type="entry name" value="Single_hybrid_motif"/>
</dbReference>
<evidence type="ECO:0000313" key="3">
    <source>
        <dbReference type="EMBL" id="QHI35682.1"/>
    </source>
</evidence>
<dbReference type="KEGG" id="kan:IMCC3317_10290"/>
<feature type="domain" description="Lipoyl-binding" evidence="2">
    <location>
        <begin position="60"/>
        <end position="130"/>
    </location>
</feature>
<proteinExistence type="predicted"/>
<gene>
    <name evidence="3" type="ORF">IMCC3317_10290</name>
</gene>
<sequence>MNKIIKTIFSRLFPSQEKRDRLKNDLKVNSNFRTSEELEQNNSKPQLEHDSKLKTGHVETLTTPDLGNQKGLVLTKWYYKTGDIVKHGDILCRIENENLEMEYESFCEGKLIWCCENNKKLTVGMEICKIEGI</sequence>
<accession>A0A7L4ZGB4</accession>
<dbReference type="Pfam" id="PF00364">
    <property type="entry name" value="Biotin_lipoyl"/>
    <property type="match status" value="1"/>
</dbReference>
<dbReference type="Proteomes" id="UP000464657">
    <property type="component" value="Chromosome"/>
</dbReference>
<reference evidence="3 4" key="1">
    <citation type="journal article" date="2013" name="Int. J. Syst. Evol. Microbiol.">
        <title>Kordia antarctica sp. nov., isolated from Antarctic seawater.</title>
        <authorList>
            <person name="Baek K."/>
            <person name="Choi A."/>
            <person name="Kang I."/>
            <person name="Lee K."/>
            <person name="Cho J.C."/>
        </authorList>
    </citation>
    <scope>NUCLEOTIDE SEQUENCE [LARGE SCALE GENOMIC DNA]</scope>
    <source>
        <strain evidence="3 4">IMCC3317</strain>
    </source>
</reference>
<dbReference type="OrthoDB" id="1443654at2"/>
<feature type="compositionally biased region" description="Basic and acidic residues" evidence="1">
    <location>
        <begin position="46"/>
        <end position="55"/>
    </location>
</feature>
<protein>
    <recommendedName>
        <fullName evidence="2">Lipoyl-binding domain-containing protein</fullName>
    </recommendedName>
</protein>
<evidence type="ECO:0000256" key="1">
    <source>
        <dbReference type="SAM" id="MobiDB-lite"/>
    </source>
</evidence>
<name>A0A7L4ZGB4_9FLAO</name>
<keyword evidence="4" id="KW-1185">Reference proteome</keyword>
<dbReference type="Gene3D" id="2.40.50.100">
    <property type="match status" value="1"/>
</dbReference>
<evidence type="ECO:0000313" key="4">
    <source>
        <dbReference type="Proteomes" id="UP000464657"/>
    </source>
</evidence>
<dbReference type="AlphaFoldDB" id="A0A7L4ZGB4"/>
<organism evidence="3 4">
    <name type="scientific">Kordia antarctica</name>
    <dbReference type="NCBI Taxonomy" id="1218801"/>
    <lineage>
        <taxon>Bacteria</taxon>
        <taxon>Pseudomonadati</taxon>
        <taxon>Bacteroidota</taxon>
        <taxon>Flavobacteriia</taxon>
        <taxon>Flavobacteriales</taxon>
        <taxon>Flavobacteriaceae</taxon>
        <taxon>Kordia</taxon>
    </lineage>
</organism>
<dbReference type="SUPFAM" id="SSF51230">
    <property type="entry name" value="Single hybrid motif"/>
    <property type="match status" value="1"/>
</dbReference>
<feature type="region of interest" description="Disordered" evidence="1">
    <location>
        <begin position="33"/>
        <end position="55"/>
    </location>
</feature>
<dbReference type="RefSeq" id="WP_160128409.1">
    <property type="nucleotide sequence ID" value="NZ_CP019288.1"/>
</dbReference>
<dbReference type="InterPro" id="IPR000089">
    <property type="entry name" value="Biotin_lipoyl"/>
</dbReference>